<dbReference type="Proteomes" id="UP000030748">
    <property type="component" value="Unassembled WGS sequence"/>
</dbReference>
<dbReference type="EMBL" id="KI632373">
    <property type="protein sequence ID" value="EYU17583.1"/>
    <property type="molecule type" value="Genomic_DNA"/>
</dbReference>
<dbReference type="AlphaFoldDB" id="A0A022PRY6"/>
<dbReference type="PANTHER" id="PTHR35097">
    <property type="entry name" value="GDSL ESTERASE/LIPASE"/>
    <property type="match status" value="1"/>
</dbReference>
<proteinExistence type="predicted"/>
<evidence type="ECO:0000313" key="2">
    <source>
        <dbReference type="Proteomes" id="UP000030748"/>
    </source>
</evidence>
<dbReference type="KEGG" id="egt:105950768"/>
<dbReference type="PhylomeDB" id="A0A022PRY6"/>
<sequence>MEPVTTVVDKLKGLAKSTEDLAQRLLDRRRNANHRSPIEILKRLQREAFSDIMKLRDRQEKVEKLLTFYKSSKGSPFQEASTHVKGKVDIQGAFFITDNVDEHKHNAIQKSGIRTGIDAKLIFETAVGEKNALVAEFVASEKGRGDVLGGPLSLAKIFYAANVSDWFSAVAVPMGAQCRDVSVSTSSHQERAITEYSEFGPPLLSQHKGSAVGVMVKKSNMVASLAQFVNPCGVSRSLSTFGEVVWELSRNTKLSVLGVHSVSRSTSQNPSLGALTFPISIFQRDRFSEEDSPTSGERRNSDGSIAIMMNREFDENSRIGGWIETKNSNPRNVQWAVTMSDTPEDELGWGLTLGGSGQCLQNLEHFQIESFFNFNVGKNFKLQPAFMYVNDGGTQFPALMLRSSWSL</sequence>
<protein>
    <submittedName>
        <fullName evidence="1">Uncharacterized protein</fullName>
    </submittedName>
</protein>
<accession>A0A022PRY6</accession>
<dbReference type="eggNOG" id="ENOG502QPNU">
    <property type="taxonomic scope" value="Eukaryota"/>
</dbReference>
<dbReference type="STRING" id="4155.A0A022PRY6"/>
<organism evidence="1 2">
    <name type="scientific">Erythranthe guttata</name>
    <name type="common">Yellow monkey flower</name>
    <name type="synonym">Mimulus guttatus</name>
    <dbReference type="NCBI Taxonomy" id="4155"/>
    <lineage>
        <taxon>Eukaryota</taxon>
        <taxon>Viridiplantae</taxon>
        <taxon>Streptophyta</taxon>
        <taxon>Embryophyta</taxon>
        <taxon>Tracheophyta</taxon>
        <taxon>Spermatophyta</taxon>
        <taxon>Magnoliopsida</taxon>
        <taxon>eudicotyledons</taxon>
        <taxon>Gunneridae</taxon>
        <taxon>Pentapetalae</taxon>
        <taxon>asterids</taxon>
        <taxon>lamiids</taxon>
        <taxon>Lamiales</taxon>
        <taxon>Phrymaceae</taxon>
        <taxon>Erythranthe</taxon>
    </lineage>
</organism>
<evidence type="ECO:0000313" key="1">
    <source>
        <dbReference type="EMBL" id="EYU17583.1"/>
    </source>
</evidence>
<dbReference type="OrthoDB" id="2017825at2759"/>
<dbReference type="OMA" id="TKIGGWI"/>
<dbReference type="PANTHER" id="PTHR35097:SF1">
    <property type="entry name" value="GDSL ESTERASE_LIPASE"/>
    <property type="match status" value="1"/>
</dbReference>
<name>A0A022PRY6_ERYGU</name>
<reference evidence="1 2" key="1">
    <citation type="journal article" date="2013" name="Proc. Natl. Acad. Sci. U.S.A.">
        <title>Fine-scale variation in meiotic recombination in Mimulus inferred from population shotgun sequencing.</title>
        <authorList>
            <person name="Hellsten U."/>
            <person name="Wright K.M."/>
            <person name="Jenkins J."/>
            <person name="Shu S."/>
            <person name="Yuan Y."/>
            <person name="Wessler S.R."/>
            <person name="Schmutz J."/>
            <person name="Willis J.H."/>
            <person name="Rokhsar D.S."/>
        </authorList>
    </citation>
    <scope>NUCLEOTIDE SEQUENCE [LARGE SCALE GENOMIC DNA]</scope>
    <source>
        <strain evidence="2">cv. DUN x IM62</strain>
    </source>
</reference>
<gene>
    <name evidence="1" type="ORF">MIMGU_mgv1a007453mg</name>
</gene>
<keyword evidence="2" id="KW-1185">Reference proteome</keyword>